<keyword evidence="4" id="KW-1185">Reference proteome</keyword>
<feature type="compositionally biased region" description="Polar residues" evidence="2">
    <location>
        <begin position="83"/>
        <end position="96"/>
    </location>
</feature>
<evidence type="ECO:0000256" key="2">
    <source>
        <dbReference type="SAM" id="MobiDB-lite"/>
    </source>
</evidence>
<evidence type="ECO:0000313" key="4">
    <source>
        <dbReference type="Proteomes" id="UP000023152"/>
    </source>
</evidence>
<comment type="similarity">
    <text evidence="1">Belongs to the peptidase S1C family.</text>
</comment>
<dbReference type="Gene3D" id="2.40.10.10">
    <property type="entry name" value="Trypsin-like serine proteases"/>
    <property type="match status" value="2"/>
</dbReference>
<gene>
    <name evidence="3" type="ORF">RFI_08833</name>
</gene>
<dbReference type="AlphaFoldDB" id="X6NQK5"/>
<evidence type="ECO:0000256" key="1">
    <source>
        <dbReference type="ARBA" id="ARBA00010541"/>
    </source>
</evidence>
<dbReference type="PRINTS" id="PR00834">
    <property type="entry name" value="PROTEASES2C"/>
</dbReference>
<dbReference type="InterPro" id="IPR001940">
    <property type="entry name" value="Peptidase_S1C"/>
</dbReference>
<dbReference type="GO" id="GO:0006508">
    <property type="term" value="P:proteolysis"/>
    <property type="evidence" value="ECO:0007669"/>
    <property type="project" value="UniProtKB-KW"/>
</dbReference>
<reference evidence="3 4" key="1">
    <citation type="journal article" date="2013" name="Curr. Biol.">
        <title>The Genome of the Foraminiferan Reticulomyxa filosa.</title>
        <authorList>
            <person name="Glockner G."/>
            <person name="Hulsmann N."/>
            <person name="Schleicher M."/>
            <person name="Noegel A.A."/>
            <person name="Eichinger L."/>
            <person name="Gallinger C."/>
            <person name="Pawlowski J."/>
            <person name="Sierra R."/>
            <person name="Euteneuer U."/>
            <person name="Pillet L."/>
            <person name="Moustafa A."/>
            <person name="Platzer M."/>
            <person name="Groth M."/>
            <person name="Szafranski K."/>
            <person name="Schliwa M."/>
        </authorList>
    </citation>
    <scope>NUCLEOTIDE SEQUENCE [LARGE SCALE GENOMIC DNA]</scope>
</reference>
<name>X6NQK5_RETFI</name>
<dbReference type="OrthoDB" id="4217619at2759"/>
<organism evidence="3 4">
    <name type="scientific">Reticulomyxa filosa</name>
    <dbReference type="NCBI Taxonomy" id="46433"/>
    <lineage>
        <taxon>Eukaryota</taxon>
        <taxon>Sar</taxon>
        <taxon>Rhizaria</taxon>
        <taxon>Retaria</taxon>
        <taxon>Foraminifera</taxon>
        <taxon>Monothalamids</taxon>
        <taxon>Reticulomyxidae</taxon>
        <taxon>Reticulomyxa</taxon>
    </lineage>
</organism>
<dbReference type="Proteomes" id="UP000023152">
    <property type="component" value="Unassembled WGS sequence"/>
</dbReference>
<dbReference type="Pfam" id="PF13365">
    <property type="entry name" value="Trypsin_2"/>
    <property type="match status" value="1"/>
</dbReference>
<keyword evidence="3" id="KW-0378">Hydrolase</keyword>
<dbReference type="EMBL" id="ASPP01006744">
    <property type="protein sequence ID" value="ETO28296.1"/>
    <property type="molecule type" value="Genomic_DNA"/>
</dbReference>
<dbReference type="SUPFAM" id="SSF50494">
    <property type="entry name" value="Trypsin-like serine proteases"/>
    <property type="match status" value="1"/>
</dbReference>
<dbReference type="GO" id="GO:0004252">
    <property type="term" value="F:serine-type endopeptidase activity"/>
    <property type="evidence" value="ECO:0007669"/>
    <property type="project" value="InterPro"/>
</dbReference>
<dbReference type="PANTHER" id="PTHR22939:SF129">
    <property type="entry name" value="SERINE PROTEASE HTRA2, MITOCHONDRIAL"/>
    <property type="match status" value="1"/>
</dbReference>
<dbReference type="InterPro" id="IPR043504">
    <property type="entry name" value="Peptidase_S1_PA_chymotrypsin"/>
</dbReference>
<evidence type="ECO:0000313" key="3">
    <source>
        <dbReference type="EMBL" id="ETO28296.1"/>
    </source>
</evidence>
<feature type="non-terminal residue" evidence="3">
    <location>
        <position position="460"/>
    </location>
</feature>
<keyword evidence="3" id="KW-0645">Protease</keyword>
<accession>X6NQK5</accession>
<proteinExistence type="inferred from homology"/>
<feature type="region of interest" description="Disordered" evidence="2">
    <location>
        <begin position="83"/>
        <end position="112"/>
    </location>
</feature>
<comment type="caution">
    <text evidence="3">The sequence shown here is derived from an EMBL/GenBank/DDBJ whole genome shotgun (WGS) entry which is preliminary data.</text>
</comment>
<dbReference type="InterPro" id="IPR009003">
    <property type="entry name" value="Peptidase_S1_PA"/>
</dbReference>
<sequence length="460" mass="49780">MHKNFKNFQETISREQKKKMFTGKVSRYFAPLLAMASMSYAYHVHDSLSRKLVKVEELEKATKSQVNRMEETVGRVSQALSTLGSVSGNTPTTPRDTISSSEISGKGGEKTMTGVATSTATSLCSSDDIENLLQSVVNITVMEGDPSHRQIGHIGPFTFAVPPSISLGSGVVIDGVEGLIVTNAHVVSHPPNDQFISAFGNYKRAHNNSAKKISITLFDGRIFETECVLSDELNDLALLRIKKSKEKSNDILPSIEIGDPMTMKVGNSVLAIGSNPFGSNTVTDGIVSFIGRAQASNVEPVNPFVGMDDSNDVDEEGRVDIGKSLLGSSQNLPLSNNPYLPVFQTNASINQGNSGGALIDTKSKKLIGINTSIASPIGVNIGLAFAIPSSFILPLLHSYHSHEDHVVRPWDGLEVARLRLSQVHHDHLSNTVQGIAIVNIHDHSPFYKITNDIYPGLYIY</sequence>
<dbReference type="PANTHER" id="PTHR22939">
    <property type="entry name" value="SERINE PROTEASE FAMILY S1C HTRA-RELATED"/>
    <property type="match status" value="1"/>
</dbReference>
<protein>
    <submittedName>
        <fullName evidence="3">Putative serine protease</fullName>
    </submittedName>
</protein>